<dbReference type="EMBL" id="JACLAN010000009">
    <property type="protein sequence ID" value="MBC8674173.1"/>
    <property type="molecule type" value="Genomic_DNA"/>
</dbReference>
<sequence>MPYSYLSHLRCSKTGEIVDADQPQQLSAVGAPAGQLRPRGPEAGLAPAALLGRPTSLWRYHELLPVRDPAQVVTLGKASPAVAAAAPRQAGRHSGSLDEG</sequence>
<feature type="region of interest" description="Disordered" evidence="1">
    <location>
        <begin position="81"/>
        <end position="100"/>
    </location>
</feature>
<protein>
    <submittedName>
        <fullName evidence="2">Uncharacterized protein</fullName>
    </submittedName>
</protein>
<evidence type="ECO:0000313" key="2">
    <source>
        <dbReference type="EMBL" id="MBC8674173.1"/>
    </source>
</evidence>
<proteinExistence type="predicted"/>
<comment type="caution">
    <text evidence="2">The sequence shown here is derived from an EMBL/GenBank/DDBJ whole genome shotgun (WGS) entry which is preliminary data.</text>
</comment>
<dbReference type="AlphaFoldDB" id="A0A926FLL1"/>
<reference evidence="2" key="1">
    <citation type="submission" date="2020-07" db="EMBL/GenBank/DDBJ databases">
        <title>Carbapenem Resistant Aeromonas hydrophila Carrying blacphA7 Isolated from Two Solid Organ Transplant Patients.</title>
        <authorList>
            <person name="Hilt E."/>
            <person name="Fitzwater S.P."/>
            <person name="Ward K."/>
            <person name="De St Maurice A."/>
            <person name="Chandrasekaran S."/>
            <person name="Garner O.B."/>
            <person name="Yang S."/>
        </authorList>
    </citation>
    <scope>NUCLEOTIDE SEQUENCE</scope>
    <source>
        <strain evidence="2">B-1</strain>
    </source>
</reference>
<accession>A0A926FLL1</accession>
<gene>
    <name evidence="2" type="ORF">H2136_16990</name>
</gene>
<name>A0A926FLL1_AERHY</name>
<evidence type="ECO:0000256" key="1">
    <source>
        <dbReference type="SAM" id="MobiDB-lite"/>
    </source>
</evidence>
<organism evidence="2">
    <name type="scientific">Aeromonas hydrophila</name>
    <dbReference type="NCBI Taxonomy" id="644"/>
    <lineage>
        <taxon>Bacteria</taxon>
        <taxon>Pseudomonadati</taxon>
        <taxon>Pseudomonadota</taxon>
        <taxon>Gammaproteobacteria</taxon>
        <taxon>Aeromonadales</taxon>
        <taxon>Aeromonadaceae</taxon>
        <taxon>Aeromonas</taxon>
    </lineage>
</organism>